<keyword evidence="1" id="KW-0472">Membrane</keyword>
<accession>A0A450WRH4</accession>
<dbReference type="AlphaFoldDB" id="A0A450WRH4"/>
<reference evidence="2" key="1">
    <citation type="submission" date="2019-02" db="EMBL/GenBank/DDBJ databases">
        <authorList>
            <person name="Gruber-Vodicka R. H."/>
            <person name="Seah K. B. B."/>
        </authorList>
    </citation>
    <scope>NUCLEOTIDE SEQUENCE</scope>
    <source>
        <strain evidence="2">BECK_S313</strain>
    </source>
</reference>
<keyword evidence="1" id="KW-0812">Transmembrane</keyword>
<protein>
    <submittedName>
        <fullName evidence="2">Uncharacterized protein</fullName>
    </submittedName>
</protein>
<proteinExistence type="predicted"/>
<dbReference type="EMBL" id="CAADFK010000180">
    <property type="protein sequence ID" value="VFK19635.1"/>
    <property type="molecule type" value="Genomic_DNA"/>
</dbReference>
<name>A0A450WRH4_9GAMM</name>
<gene>
    <name evidence="2" type="ORF">BECKLPF1236B_GA0070989_11802</name>
</gene>
<evidence type="ECO:0000256" key="1">
    <source>
        <dbReference type="SAM" id="Phobius"/>
    </source>
</evidence>
<sequence length="56" mass="6248">MSSFDKLLNPKLVGIASILLIIYGLVLIDTETKKIIFDKLFDPELAPAVFVKTVVR</sequence>
<feature type="transmembrane region" description="Helical" evidence="1">
    <location>
        <begin position="12"/>
        <end position="30"/>
    </location>
</feature>
<evidence type="ECO:0000313" key="2">
    <source>
        <dbReference type="EMBL" id="VFK19635.1"/>
    </source>
</evidence>
<organism evidence="2">
    <name type="scientific">Candidatus Kentrum sp. LPFa</name>
    <dbReference type="NCBI Taxonomy" id="2126335"/>
    <lineage>
        <taxon>Bacteria</taxon>
        <taxon>Pseudomonadati</taxon>
        <taxon>Pseudomonadota</taxon>
        <taxon>Gammaproteobacteria</taxon>
        <taxon>Candidatus Kentrum</taxon>
    </lineage>
</organism>
<keyword evidence="1" id="KW-1133">Transmembrane helix</keyword>